<comment type="caution">
    <text evidence="1">The sequence shown here is derived from an EMBL/GenBank/DDBJ whole genome shotgun (WGS) entry which is preliminary data.</text>
</comment>
<proteinExistence type="predicted"/>
<gene>
    <name evidence="1" type="ORF">ACFPWU_06755</name>
</gene>
<accession>A0ABW1QZW0</accession>
<dbReference type="InterPro" id="IPR054383">
    <property type="entry name" value="PspAB-like"/>
</dbReference>
<dbReference type="EMBL" id="JBHSQI010000003">
    <property type="protein sequence ID" value="MFC6153365.1"/>
    <property type="molecule type" value="Genomic_DNA"/>
</dbReference>
<protein>
    <recommendedName>
        <fullName evidence="3">SUKH-4 immunity protein of toxin-antitoxin system</fullName>
    </recommendedName>
</protein>
<evidence type="ECO:0000313" key="1">
    <source>
        <dbReference type="EMBL" id="MFC6153365.1"/>
    </source>
</evidence>
<dbReference type="Pfam" id="PF22742">
    <property type="entry name" value="PspAB"/>
    <property type="match status" value="1"/>
</dbReference>
<dbReference type="RefSeq" id="WP_128221201.1">
    <property type="nucleotide sequence ID" value="NZ_CP034929.1"/>
</dbReference>
<evidence type="ECO:0008006" key="3">
    <source>
        <dbReference type="Google" id="ProtNLM"/>
    </source>
</evidence>
<evidence type="ECO:0000313" key="2">
    <source>
        <dbReference type="Proteomes" id="UP001596098"/>
    </source>
</evidence>
<sequence>MGILDSLLGRSRPKQPDLDALFQVPSAALTLLTELGMTPVGQGSVCYRAATGAGFDRAGDELRGLLALDPTLSVTTSVDAFGYTWTVVETGDGADSDVSTLCTALHTVNSALEAQGFGPGLLCTVVGFETSEGQRVGLVYLYKQGTFYPFAPVPGANAHDPRRDSVLELRMRDALAGELRLEKDLQRWLAVWDAPGL</sequence>
<name>A0ABW1QZW0_9ACTN</name>
<dbReference type="Proteomes" id="UP001596098">
    <property type="component" value="Unassembled WGS sequence"/>
</dbReference>
<reference evidence="2" key="1">
    <citation type="journal article" date="2019" name="Int. J. Syst. Evol. Microbiol.">
        <title>The Global Catalogue of Microorganisms (GCM) 10K type strain sequencing project: providing services to taxonomists for standard genome sequencing and annotation.</title>
        <authorList>
            <consortium name="The Broad Institute Genomics Platform"/>
            <consortium name="The Broad Institute Genome Sequencing Center for Infectious Disease"/>
            <person name="Wu L."/>
            <person name="Ma J."/>
        </authorList>
    </citation>
    <scope>NUCLEOTIDE SEQUENCE [LARGE SCALE GENOMIC DNA]</scope>
    <source>
        <strain evidence="2">DFY28</strain>
    </source>
</reference>
<organism evidence="1 2">
    <name type="scientific">Nocardioides yefusunii</name>
    <dbReference type="NCBI Taxonomy" id="2500546"/>
    <lineage>
        <taxon>Bacteria</taxon>
        <taxon>Bacillati</taxon>
        <taxon>Actinomycetota</taxon>
        <taxon>Actinomycetes</taxon>
        <taxon>Propionibacteriales</taxon>
        <taxon>Nocardioidaceae</taxon>
        <taxon>Nocardioides</taxon>
    </lineage>
</organism>
<keyword evidence="2" id="KW-1185">Reference proteome</keyword>